<reference evidence="2" key="1">
    <citation type="submission" date="2023-04" db="EMBL/GenBank/DDBJ databases">
        <title>Phytophthora lilii NBRC 32176.</title>
        <authorList>
            <person name="Ichikawa N."/>
            <person name="Sato H."/>
            <person name="Tonouchi N."/>
        </authorList>
    </citation>
    <scope>NUCLEOTIDE SEQUENCE</scope>
    <source>
        <strain evidence="2">NBRC 32176</strain>
    </source>
</reference>
<gene>
    <name evidence="2" type="ORF">Plil01_000802900</name>
</gene>
<feature type="transmembrane region" description="Helical" evidence="1">
    <location>
        <begin position="27"/>
        <end position="46"/>
    </location>
</feature>
<protein>
    <submittedName>
        <fullName evidence="2">Unnamed protein product</fullName>
    </submittedName>
</protein>
<organism evidence="2 3">
    <name type="scientific">Phytophthora lilii</name>
    <dbReference type="NCBI Taxonomy" id="2077276"/>
    <lineage>
        <taxon>Eukaryota</taxon>
        <taxon>Sar</taxon>
        <taxon>Stramenopiles</taxon>
        <taxon>Oomycota</taxon>
        <taxon>Peronosporomycetes</taxon>
        <taxon>Peronosporales</taxon>
        <taxon>Peronosporaceae</taxon>
        <taxon>Phytophthora</taxon>
    </lineage>
</organism>
<keyword evidence="3" id="KW-1185">Reference proteome</keyword>
<keyword evidence="1" id="KW-1133">Transmembrane helix</keyword>
<proteinExistence type="predicted"/>
<evidence type="ECO:0000256" key="1">
    <source>
        <dbReference type="SAM" id="Phobius"/>
    </source>
</evidence>
<dbReference type="EMBL" id="BSXW01000381">
    <property type="protein sequence ID" value="GMF20622.1"/>
    <property type="molecule type" value="Genomic_DNA"/>
</dbReference>
<comment type="caution">
    <text evidence="2">The sequence shown here is derived from an EMBL/GenBank/DDBJ whole genome shotgun (WGS) entry which is preliminary data.</text>
</comment>
<name>A0A9W6WNK0_9STRA</name>
<accession>A0A9W6WNK0</accession>
<feature type="transmembrane region" description="Helical" evidence="1">
    <location>
        <begin position="82"/>
        <end position="102"/>
    </location>
</feature>
<evidence type="ECO:0000313" key="2">
    <source>
        <dbReference type="EMBL" id="GMF20622.1"/>
    </source>
</evidence>
<sequence>MILAMVVAKAGSIAIGSAEDGSQRQKLLHVATFSVSAALIAFGITYSDHLSKEDSSATDDGSERRRDAILTTLLAGWWYEQAVGFGTVILRFGLYWGCYFFFYKPLLQDAKSAGAAAVHPHGGYGLDASIMKTDGVKEGVGKLVAVEEITLQLPMQECLLRRVRLKP</sequence>
<keyword evidence="1" id="KW-0812">Transmembrane</keyword>
<evidence type="ECO:0000313" key="3">
    <source>
        <dbReference type="Proteomes" id="UP001165083"/>
    </source>
</evidence>
<dbReference type="OrthoDB" id="119529at2759"/>
<dbReference type="Proteomes" id="UP001165083">
    <property type="component" value="Unassembled WGS sequence"/>
</dbReference>
<dbReference type="AlphaFoldDB" id="A0A9W6WNK0"/>
<keyword evidence="1" id="KW-0472">Membrane</keyword>